<accession>A0ACC0HSI3</accession>
<gene>
    <name evidence="1" type="ORF">LOK49_LG05G00191</name>
</gene>
<comment type="caution">
    <text evidence="1">The sequence shown here is derived from an EMBL/GenBank/DDBJ whole genome shotgun (WGS) entry which is preliminary data.</text>
</comment>
<evidence type="ECO:0000313" key="1">
    <source>
        <dbReference type="EMBL" id="KAI8015935.1"/>
    </source>
</evidence>
<sequence length="222" mass="24474">MREGCKGTQVFALDPSGTAPAAGSVGRCGREVLAPPPEHLKVNSIRQNRLGISINNVQINNTTVLAEALAAYGLPQSDLLEPQIEPCLKSVNFVETLADLYRRIENCPQFEKSGLYLEQCATFRGLSDPKLFRRSLQSARLHAVNVHSKIVLSAWLREDTKEDSDAEFSMGDDECSTSEEDGDISFCIGDDEVRCIRYNIASLSRPFKAMLCGGFWNRGGKD</sequence>
<protein>
    <submittedName>
        <fullName evidence="1">Ethylene-overproduction protein 1</fullName>
    </submittedName>
</protein>
<dbReference type="Proteomes" id="UP001060215">
    <property type="component" value="Chromosome 4"/>
</dbReference>
<organism evidence="1 2">
    <name type="scientific">Camellia lanceoleosa</name>
    <dbReference type="NCBI Taxonomy" id="1840588"/>
    <lineage>
        <taxon>Eukaryota</taxon>
        <taxon>Viridiplantae</taxon>
        <taxon>Streptophyta</taxon>
        <taxon>Embryophyta</taxon>
        <taxon>Tracheophyta</taxon>
        <taxon>Spermatophyta</taxon>
        <taxon>Magnoliopsida</taxon>
        <taxon>eudicotyledons</taxon>
        <taxon>Gunneridae</taxon>
        <taxon>Pentapetalae</taxon>
        <taxon>asterids</taxon>
        <taxon>Ericales</taxon>
        <taxon>Theaceae</taxon>
        <taxon>Camellia</taxon>
    </lineage>
</organism>
<name>A0ACC0HSI3_9ERIC</name>
<evidence type="ECO:0000313" key="2">
    <source>
        <dbReference type="Proteomes" id="UP001060215"/>
    </source>
</evidence>
<keyword evidence="2" id="KW-1185">Reference proteome</keyword>
<proteinExistence type="predicted"/>
<dbReference type="EMBL" id="CM045761">
    <property type="protein sequence ID" value="KAI8015935.1"/>
    <property type="molecule type" value="Genomic_DNA"/>
</dbReference>
<reference evidence="1 2" key="1">
    <citation type="journal article" date="2022" name="Plant J.">
        <title>Chromosome-level genome of Camellia lanceoleosa provides a valuable resource for understanding genome evolution and self-incompatibility.</title>
        <authorList>
            <person name="Gong W."/>
            <person name="Xiao S."/>
            <person name="Wang L."/>
            <person name="Liao Z."/>
            <person name="Chang Y."/>
            <person name="Mo W."/>
            <person name="Hu G."/>
            <person name="Li W."/>
            <person name="Zhao G."/>
            <person name="Zhu H."/>
            <person name="Hu X."/>
            <person name="Ji K."/>
            <person name="Xiang X."/>
            <person name="Song Q."/>
            <person name="Yuan D."/>
            <person name="Jin S."/>
            <person name="Zhang L."/>
        </authorList>
    </citation>
    <scope>NUCLEOTIDE SEQUENCE [LARGE SCALE GENOMIC DNA]</scope>
    <source>
        <strain evidence="1">SQ_2022a</strain>
    </source>
</reference>